<dbReference type="Pfam" id="PF03080">
    <property type="entry name" value="Neprosin"/>
    <property type="match status" value="1"/>
</dbReference>
<evidence type="ECO:0000259" key="1">
    <source>
        <dbReference type="PROSITE" id="PS52045"/>
    </source>
</evidence>
<sequence>MGSGAFPRKGFRKAAYVCNMQIAEKNRSFLPPLDFQLGATQPDSYTAAKTHGRGPSGYGNHFYYGGPGPLRSSSFRSDPLAILFLFLGVYVITNDSVRSIALLPKLEVLYMNYKQEIDVTSMSSSSLISILKGHPDLQNLKASHCISKMVFNRSDVTPSVFESSILLTVMALMIEVKRRYMSNETLNVFLDLITYGIFLWPQGLSNEYISKCSRLLRLKLGLLTFLVEQCLSYS</sequence>
<name>A0A3P5YCN3_BRACM</name>
<gene>
    <name evidence="2" type="ORF">BRAA06T23927Z</name>
</gene>
<reference evidence="2" key="1">
    <citation type="submission" date="2018-11" db="EMBL/GenBank/DDBJ databases">
        <authorList>
            <consortium name="Genoscope - CEA"/>
            <person name="William W."/>
        </authorList>
    </citation>
    <scope>NUCLEOTIDE SEQUENCE</scope>
</reference>
<organism evidence="2">
    <name type="scientific">Brassica campestris</name>
    <name type="common">Field mustard</name>
    <dbReference type="NCBI Taxonomy" id="3711"/>
    <lineage>
        <taxon>Eukaryota</taxon>
        <taxon>Viridiplantae</taxon>
        <taxon>Streptophyta</taxon>
        <taxon>Embryophyta</taxon>
        <taxon>Tracheophyta</taxon>
        <taxon>Spermatophyta</taxon>
        <taxon>Magnoliopsida</taxon>
        <taxon>eudicotyledons</taxon>
        <taxon>Gunneridae</taxon>
        <taxon>Pentapetalae</taxon>
        <taxon>rosids</taxon>
        <taxon>malvids</taxon>
        <taxon>Brassicales</taxon>
        <taxon>Brassicaceae</taxon>
        <taxon>Brassiceae</taxon>
        <taxon>Brassica</taxon>
    </lineage>
</organism>
<feature type="domain" description="Neprosin PEP catalytic" evidence="1">
    <location>
        <begin position="1"/>
        <end position="73"/>
    </location>
</feature>
<dbReference type="PROSITE" id="PS52045">
    <property type="entry name" value="NEPROSIN_PEP_CD"/>
    <property type="match status" value="1"/>
</dbReference>
<accession>A0A3P5YCN3</accession>
<evidence type="ECO:0000313" key="2">
    <source>
        <dbReference type="EMBL" id="VDC65387.1"/>
    </source>
</evidence>
<proteinExistence type="predicted"/>
<protein>
    <recommendedName>
        <fullName evidence="1">Neprosin PEP catalytic domain-containing protein</fullName>
    </recommendedName>
</protein>
<dbReference type="EMBL" id="LR031569">
    <property type="protein sequence ID" value="VDC65387.1"/>
    <property type="molecule type" value="Genomic_DNA"/>
</dbReference>
<dbReference type="InterPro" id="IPR004314">
    <property type="entry name" value="Neprosin"/>
</dbReference>
<dbReference type="AlphaFoldDB" id="A0A3P5YCN3"/>